<feature type="domain" description="Toprim" evidence="15">
    <location>
        <begin position="257"/>
        <end position="338"/>
    </location>
</feature>
<evidence type="ECO:0000256" key="9">
    <source>
        <dbReference type="ARBA" id="ARBA00022842"/>
    </source>
</evidence>
<dbReference type="Pfam" id="PF10410">
    <property type="entry name" value="DnaB_bind"/>
    <property type="match status" value="1"/>
</dbReference>
<feature type="zinc finger region" description="CHC2-type" evidence="12 14">
    <location>
        <begin position="38"/>
        <end position="62"/>
    </location>
</feature>
<dbReference type="FunFam" id="3.40.1360.10:FF:000002">
    <property type="entry name" value="DNA primase"/>
    <property type="match status" value="1"/>
</dbReference>
<keyword evidence="2 12" id="KW-0639">Primosome</keyword>
<dbReference type="SUPFAM" id="SSF57783">
    <property type="entry name" value="Zinc beta-ribbon"/>
    <property type="match status" value="1"/>
</dbReference>
<dbReference type="InterPro" id="IPR016136">
    <property type="entry name" value="DNA_helicase_N/primase_C"/>
</dbReference>
<dbReference type="FunFam" id="3.90.580.10:FF:000001">
    <property type="entry name" value="DNA primase"/>
    <property type="match status" value="1"/>
</dbReference>
<evidence type="ECO:0000256" key="6">
    <source>
        <dbReference type="ARBA" id="ARBA00022723"/>
    </source>
</evidence>
<dbReference type="InterPro" id="IPR019475">
    <property type="entry name" value="DNA_primase_DnaB-bd"/>
</dbReference>
<comment type="domain">
    <text evidence="12">Contains an N-terminal zinc-binding domain, a central core domain that contains the primase activity, and a C-terminal DnaB-binding domain.</text>
</comment>
<keyword evidence="4 12" id="KW-0548">Nucleotidyltransferase</keyword>
<comment type="similarity">
    <text evidence="12 13">Belongs to the DnaG primase family.</text>
</comment>
<keyword evidence="1 12" id="KW-0240">DNA-directed RNA polymerase</keyword>
<accession>A0A3P7P0Y1</accession>
<dbReference type="Gene3D" id="3.40.1360.10">
    <property type="match status" value="1"/>
</dbReference>
<dbReference type="HAMAP" id="MF_00974">
    <property type="entry name" value="DNA_primase_DnaG"/>
    <property type="match status" value="1"/>
</dbReference>
<dbReference type="InterPro" id="IPR034151">
    <property type="entry name" value="TOPRIM_DnaG_bac"/>
</dbReference>
<dbReference type="InterPro" id="IPR036977">
    <property type="entry name" value="DNA_primase_Znf_CHC2"/>
</dbReference>
<keyword evidence="5 12" id="KW-0235">DNA replication</keyword>
<dbReference type="GO" id="GO:0003899">
    <property type="term" value="F:DNA-directed RNA polymerase activity"/>
    <property type="evidence" value="ECO:0007669"/>
    <property type="project" value="UniProtKB-UniRule"/>
</dbReference>
<dbReference type="SUPFAM" id="SSF48024">
    <property type="entry name" value="N-terminal domain of DnaB helicase"/>
    <property type="match status" value="1"/>
</dbReference>
<dbReference type="RefSeq" id="WP_125138077.1">
    <property type="nucleotide sequence ID" value="NZ_LR130778.1"/>
</dbReference>
<comment type="cofactor">
    <cofactor evidence="12 13 14">
        <name>Zn(2+)</name>
        <dbReference type="ChEBI" id="CHEBI:29105"/>
    </cofactor>
    <text evidence="12 13 14">Binds 1 zinc ion per monomer.</text>
</comment>
<evidence type="ECO:0000256" key="8">
    <source>
        <dbReference type="ARBA" id="ARBA00022833"/>
    </source>
</evidence>
<dbReference type="InterPro" id="IPR036185">
    <property type="entry name" value="DNA_heli_DnaB-like_N_sf"/>
</dbReference>
<evidence type="ECO:0000256" key="7">
    <source>
        <dbReference type="ARBA" id="ARBA00022771"/>
    </source>
</evidence>
<dbReference type="Gene3D" id="3.90.980.10">
    <property type="entry name" value="DNA primase, catalytic core, N-terminal domain"/>
    <property type="match status" value="1"/>
</dbReference>
<evidence type="ECO:0000256" key="11">
    <source>
        <dbReference type="ARBA" id="ARBA00023163"/>
    </source>
</evidence>
<dbReference type="Pfam" id="PF13155">
    <property type="entry name" value="Toprim_2"/>
    <property type="match status" value="1"/>
</dbReference>
<protein>
    <recommendedName>
        <fullName evidence="12 13">DNA primase</fullName>
        <ecNumber evidence="12">2.7.7.101</ecNumber>
    </recommendedName>
</protein>
<dbReference type="Gene3D" id="3.90.580.10">
    <property type="entry name" value="Zinc finger, CHC2-type domain"/>
    <property type="match status" value="1"/>
</dbReference>
<evidence type="ECO:0000256" key="5">
    <source>
        <dbReference type="ARBA" id="ARBA00022705"/>
    </source>
</evidence>
<comment type="function">
    <text evidence="12 13">RNA polymerase that catalyzes the synthesis of short RNA molecules used as primers for DNA polymerase during DNA replication.</text>
</comment>
<dbReference type="InterPro" id="IPR002694">
    <property type="entry name" value="Znf_CHC2"/>
</dbReference>
<dbReference type="InterPro" id="IPR037068">
    <property type="entry name" value="DNA_primase_core_N_sf"/>
</dbReference>
<dbReference type="Pfam" id="PF01807">
    <property type="entry name" value="Zn_ribbon_DnaG"/>
    <property type="match status" value="1"/>
</dbReference>
<dbReference type="InterPro" id="IPR050219">
    <property type="entry name" value="DnaG_primase"/>
</dbReference>
<evidence type="ECO:0000256" key="13">
    <source>
        <dbReference type="PIRNR" id="PIRNR002811"/>
    </source>
</evidence>
<dbReference type="PROSITE" id="PS50880">
    <property type="entry name" value="TOPRIM"/>
    <property type="match status" value="1"/>
</dbReference>
<dbReference type="GO" id="GO:0008270">
    <property type="term" value="F:zinc ion binding"/>
    <property type="evidence" value="ECO:0007669"/>
    <property type="project" value="UniProtKB-UniRule"/>
</dbReference>
<dbReference type="OrthoDB" id="9803773at2"/>
<dbReference type="GO" id="GO:0003678">
    <property type="term" value="F:DNA helicase activity"/>
    <property type="evidence" value="ECO:0007669"/>
    <property type="project" value="InterPro"/>
</dbReference>
<dbReference type="InterPro" id="IPR013264">
    <property type="entry name" value="DNAG_N"/>
</dbReference>
<dbReference type="EC" id="2.7.7.101" evidence="12"/>
<dbReference type="GO" id="GO:0000428">
    <property type="term" value="C:DNA-directed RNA polymerase complex"/>
    <property type="evidence" value="ECO:0007669"/>
    <property type="project" value="UniProtKB-KW"/>
</dbReference>
<keyword evidence="10 12" id="KW-0238">DNA-binding</keyword>
<comment type="subunit">
    <text evidence="12">Monomer. Interacts with DnaB.</text>
</comment>
<dbReference type="PANTHER" id="PTHR30313:SF2">
    <property type="entry name" value="DNA PRIMASE"/>
    <property type="match status" value="1"/>
</dbReference>
<dbReference type="GO" id="GO:0006269">
    <property type="term" value="P:DNA replication, synthesis of primer"/>
    <property type="evidence" value="ECO:0007669"/>
    <property type="project" value="UniProtKB-UniRule"/>
</dbReference>
<dbReference type="Gene3D" id="1.10.860.10">
    <property type="entry name" value="DNAb Helicase, Chain A"/>
    <property type="match status" value="1"/>
</dbReference>
<dbReference type="KEGG" id="cbar:PATL70BA_3115"/>
<sequence length="587" mass="67605">MLYPEELIEEIRTQNNIIDVVSEYVHLAKKGSSHFGLCPFHNEKSPSFSVSEDKQMYYCFGCGAGGNVYTFVMEYENYNFVEAIKALADRAHIQLPEMEYSDAQKKELSFKQRLLDANKEAARYYYYQMMNDPKKKAITYLEKRGIDEINRKKFGLGYANFFRDDTYKYLRSKGFTDQELFEAGLTAKDKTKQESYYDRFFDRLMFPIFDVHNRVIGFGGRVLGDNNPKYLNTGETKLFDKSRNLYGMNIARMARNKKLIIVEGYMDVIALHQAGFTTAVASLGTAFTTGHASLIRRYAEEVVIAYDTDDAGINATLRAIPILKKAGISVRVLSVEGAKDPDEYIEKFGAKGFADLIERAEPSFMYEIRQLEKTHNLKDPEGRTNFDYALAKKILTLENEIEIENYLDAVVDKYNIKRSAMESLLGKIGKNIGIASQPKDQSDGVTSRDSKDVIMRAQKNMLTLITSHQKVYNAIRELIKPDEFSDNTYRRMAQMVMDAYEKEEPIEPASLIQQFDTIEEQNKIANIFNNNMPIEHAGQFEKMIRENIQIIKRQHIEQLSKQVNDPKQLQEMINMKRQLDSLNISLD</sequence>
<evidence type="ECO:0000256" key="2">
    <source>
        <dbReference type="ARBA" id="ARBA00022515"/>
    </source>
</evidence>
<evidence type="ECO:0000313" key="17">
    <source>
        <dbReference type="Proteomes" id="UP000279029"/>
    </source>
</evidence>
<dbReference type="Pfam" id="PF08275">
    <property type="entry name" value="DNAG_N"/>
    <property type="match status" value="1"/>
</dbReference>
<reference evidence="16 17" key="1">
    <citation type="submission" date="2018-09" db="EMBL/GenBank/DDBJ databases">
        <authorList>
            <person name="Postec A."/>
        </authorList>
    </citation>
    <scope>NUCLEOTIDE SEQUENCE [LARGE SCALE GENOMIC DNA]</scope>
    <source>
        <strain evidence="16">70B-A</strain>
    </source>
</reference>
<keyword evidence="6 12" id="KW-0479">Metal-binding</keyword>
<evidence type="ECO:0000256" key="12">
    <source>
        <dbReference type="HAMAP-Rule" id="MF_00974"/>
    </source>
</evidence>
<dbReference type="PIRSF" id="PIRSF002811">
    <property type="entry name" value="DnaG"/>
    <property type="match status" value="1"/>
</dbReference>
<dbReference type="PANTHER" id="PTHR30313">
    <property type="entry name" value="DNA PRIMASE"/>
    <property type="match status" value="1"/>
</dbReference>
<evidence type="ECO:0000256" key="3">
    <source>
        <dbReference type="ARBA" id="ARBA00022679"/>
    </source>
</evidence>
<keyword evidence="9" id="KW-0460">Magnesium</keyword>
<evidence type="ECO:0000256" key="10">
    <source>
        <dbReference type="ARBA" id="ARBA00023125"/>
    </source>
</evidence>
<dbReference type="GO" id="GO:0005524">
    <property type="term" value="F:ATP binding"/>
    <property type="evidence" value="ECO:0007669"/>
    <property type="project" value="InterPro"/>
</dbReference>
<keyword evidence="17" id="KW-1185">Reference proteome</keyword>
<dbReference type="InterPro" id="IPR030846">
    <property type="entry name" value="DnaG_bac"/>
</dbReference>
<evidence type="ECO:0000256" key="1">
    <source>
        <dbReference type="ARBA" id="ARBA00022478"/>
    </source>
</evidence>
<dbReference type="GO" id="GO:0005737">
    <property type="term" value="C:cytoplasm"/>
    <property type="evidence" value="ECO:0007669"/>
    <property type="project" value="TreeGrafter"/>
</dbReference>
<dbReference type="SMART" id="SM00400">
    <property type="entry name" value="ZnF_CHCC"/>
    <property type="match status" value="1"/>
</dbReference>
<gene>
    <name evidence="12 16" type="primary">dnaG</name>
    <name evidence="16" type="ORF">PATL70BA_3115</name>
</gene>
<evidence type="ECO:0000256" key="14">
    <source>
        <dbReference type="PIRSR" id="PIRSR002811-1"/>
    </source>
</evidence>
<dbReference type="InterPro" id="IPR006171">
    <property type="entry name" value="TOPRIM_dom"/>
</dbReference>
<keyword evidence="3 12" id="KW-0808">Transferase</keyword>
<dbReference type="SUPFAM" id="SSF56731">
    <property type="entry name" value="DNA primase core"/>
    <property type="match status" value="1"/>
</dbReference>
<proteinExistence type="inferred from homology"/>
<dbReference type="GO" id="GO:0003677">
    <property type="term" value="F:DNA binding"/>
    <property type="evidence" value="ECO:0007669"/>
    <property type="project" value="UniProtKB-KW"/>
</dbReference>
<dbReference type="AlphaFoldDB" id="A0A3P7P0Y1"/>
<dbReference type="NCBIfam" id="TIGR01391">
    <property type="entry name" value="dnaG"/>
    <property type="match status" value="1"/>
</dbReference>
<dbReference type="CDD" id="cd03364">
    <property type="entry name" value="TOPRIM_DnaG_primases"/>
    <property type="match status" value="1"/>
</dbReference>
<name>A0A3P7P0Y1_9FIRM</name>
<dbReference type="GO" id="GO:1990077">
    <property type="term" value="C:primosome complex"/>
    <property type="evidence" value="ECO:0007669"/>
    <property type="project" value="UniProtKB-KW"/>
</dbReference>
<dbReference type="InterPro" id="IPR006295">
    <property type="entry name" value="DNA_primase_DnaG"/>
</dbReference>
<organism evidence="16 17">
    <name type="scientific">Petrocella atlantisensis</name>
    <dbReference type="NCBI Taxonomy" id="2173034"/>
    <lineage>
        <taxon>Bacteria</taxon>
        <taxon>Bacillati</taxon>
        <taxon>Bacillota</taxon>
        <taxon>Clostridia</taxon>
        <taxon>Lachnospirales</taxon>
        <taxon>Vallitaleaceae</taxon>
        <taxon>Petrocella</taxon>
    </lineage>
</organism>
<keyword evidence="11 12" id="KW-0804">Transcription</keyword>
<keyword evidence="8 12" id="KW-0862">Zinc</keyword>
<evidence type="ECO:0000313" key="16">
    <source>
        <dbReference type="EMBL" id="VDN49034.1"/>
    </source>
</evidence>
<evidence type="ECO:0000259" key="15">
    <source>
        <dbReference type="PROSITE" id="PS50880"/>
    </source>
</evidence>
<dbReference type="Proteomes" id="UP000279029">
    <property type="component" value="Chromosome"/>
</dbReference>
<keyword evidence="7 12" id="KW-0863">Zinc-finger</keyword>
<dbReference type="SMART" id="SM00493">
    <property type="entry name" value="TOPRIM"/>
    <property type="match status" value="1"/>
</dbReference>
<comment type="catalytic activity">
    <reaction evidence="12">
        <text>ssDNA + n NTP = ssDNA/pppN(pN)n-1 hybrid + (n-1) diphosphate.</text>
        <dbReference type="EC" id="2.7.7.101"/>
    </reaction>
</comment>
<evidence type="ECO:0000256" key="4">
    <source>
        <dbReference type="ARBA" id="ARBA00022695"/>
    </source>
</evidence>
<dbReference type="EMBL" id="LR130778">
    <property type="protein sequence ID" value="VDN49034.1"/>
    <property type="molecule type" value="Genomic_DNA"/>
</dbReference>